<dbReference type="Gene3D" id="3.20.20.120">
    <property type="entry name" value="Enolase-like C-terminal domain"/>
    <property type="match status" value="1"/>
</dbReference>
<evidence type="ECO:0000313" key="4">
    <source>
        <dbReference type="Proteomes" id="UP001596150"/>
    </source>
</evidence>
<dbReference type="Gene3D" id="3.30.390.10">
    <property type="entry name" value="Enolase-like, N-terminal domain"/>
    <property type="match status" value="1"/>
</dbReference>
<dbReference type="EMBL" id="JBHSML010000001">
    <property type="protein sequence ID" value="MFC5514235.1"/>
    <property type="molecule type" value="Genomic_DNA"/>
</dbReference>
<keyword evidence="1" id="KW-0456">Lyase</keyword>
<reference evidence="4" key="1">
    <citation type="journal article" date="2019" name="Int. J. Syst. Evol. Microbiol.">
        <title>The Global Catalogue of Microorganisms (GCM) 10K type strain sequencing project: providing services to taxonomists for standard genome sequencing and annotation.</title>
        <authorList>
            <consortium name="The Broad Institute Genomics Platform"/>
            <consortium name="The Broad Institute Genome Sequencing Center for Infectious Disease"/>
            <person name="Wu L."/>
            <person name="Ma J."/>
        </authorList>
    </citation>
    <scope>NUCLEOTIDE SEQUENCE [LARGE SCALE GENOMIC DNA]</scope>
    <source>
        <strain evidence="4">KACC 12633</strain>
    </source>
</reference>
<dbReference type="InterPro" id="IPR013342">
    <property type="entry name" value="Mandelate_racemase_C"/>
</dbReference>
<dbReference type="SMART" id="SM00922">
    <property type="entry name" value="MR_MLE"/>
    <property type="match status" value="1"/>
</dbReference>
<comment type="caution">
    <text evidence="3">The sequence shown here is derived from an EMBL/GenBank/DDBJ whole genome shotgun (WGS) entry which is preliminary data.</text>
</comment>
<dbReference type="CDD" id="cd03316">
    <property type="entry name" value="MR_like"/>
    <property type="match status" value="1"/>
</dbReference>
<protein>
    <submittedName>
        <fullName evidence="3">Mandelate racemase/muconate lactonizing enzyme family protein</fullName>
    </submittedName>
</protein>
<feature type="domain" description="Mandelate racemase/muconate lactonizing enzyme C-terminal" evidence="2">
    <location>
        <begin position="148"/>
        <end position="239"/>
    </location>
</feature>
<evidence type="ECO:0000259" key="2">
    <source>
        <dbReference type="SMART" id="SM00922"/>
    </source>
</evidence>
<dbReference type="InterPro" id="IPR029065">
    <property type="entry name" value="Enolase_C-like"/>
</dbReference>
<dbReference type="InterPro" id="IPR018110">
    <property type="entry name" value="Mandel_Rmase/mucon_lact_enz_CS"/>
</dbReference>
<proteinExistence type="predicted"/>
<organism evidence="3 4">
    <name type="scientific">Kaistia terrae</name>
    <dbReference type="NCBI Taxonomy" id="537017"/>
    <lineage>
        <taxon>Bacteria</taxon>
        <taxon>Pseudomonadati</taxon>
        <taxon>Pseudomonadota</taxon>
        <taxon>Alphaproteobacteria</taxon>
        <taxon>Hyphomicrobiales</taxon>
        <taxon>Kaistiaceae</taxon>
        <taxon>Kaistia</taxon>
    </lineage>
</organism>
<dbReference type="Pfam" id="PF13378">
    <property type="entry name" value="MR_MLE_C"/>
    <property type="match status" value="1"/>
</dbReference>
<dbReference type="SUPFAM" id="SSF51604">
    <property type="entry name" value="Enolase C-terminal domain-like"/>
    <property type="match status" value="1"/>
</dbReference>
<dbReference type="Pfam" id="PF02746">
    <property type="entry name" value="MR_MLE_N"/>
    <property type="match status" value="1"/>
</dbReference>
<gene>
    <name evidence="3" type="ORF">ACFPP9_00515</name>
</gene>
<sequence>MTRIKSISTQIVRIPFEDGGRGEGITPTRWHMLDNVLVRIEDEDGSVGWGEAFGYFCARAVAAAVEDMIAPQVIGREIDDIAAWNRATQQALHLFGRYGITIFALSGVDIALWDLEAKRAGKRLAELISATPPESVTAYASLVAYRDPSLVAHYAGRAVAEGYAHVKLHEIAAEPIVAARAAMGAGPGLAVDVNCNWSHDQAIAMVPVLRDADVMWLEEPIFPPEDVATLTAIEAHGIPVGAGENACTAFAFDALIGGITFPQPSVTKVGGISVFLEIAERARAAGRVLMAHSPYFGPGYFATLNLFAALPPNALFEYLYVTPEAFIGLDTPQPQEGRIALPSGSGLGFAPDLAVVEKYRDRS</sequence>
<dbReference type="InterPro" id="IPR036849">
    <property type="entry name" value="Enolase-like_C_sf"/>
</dbReference>
<dbReference type="RefSeq" id="WP_266344856.1">
    <property type="nucleotide sequence ID" value="NZ_JAPKNH010000006.1"/>
</dbReference>
<name>A0ABW0PNS4_9HYPH</name>
<evidence type="ECO:0000256" key="1">
    <source>
        <dbReference type="ARBA" id="ARBA00023239"/>
    </source>
</evidence>
<dbReference type="SFLD" id="SFLDS00001">
    <property type="entry name" value="Enolase"/>
    <property type="match status" value="1"/>
</dbReference>
<dbReference type="PANTHER" id="PTHR48080:SF2">
    <property type="entry name" value="D-GALACTONATE DEHYDRATASE"/>
    <property type="match status" value="1"/>
</dbReference>
<dbReference type="InterPro" id="IPR034593">
    <property type="entry name" value="DgoD-like"/>
</dbReference>
<dbReference type="InterPro" id="IPR013341">
    <property type="entry name" value="Mandelate_racemase_N_dom"/>
</dbReference>
<dbReference type="InterPro" id="IPR029017">
    <property type="entry name" value="Enolase-like_N"/>
</dbReference>
<evidence type="ECO:0000313" key="3">
    <source>
        <dbReference type="EMBL" id="MFC5514235.1"/>
    </source>
</evidence>
<dbReference type="SUPFAM" id="SSF54826">
    <property type="entry name" value="Enolase N-terminal domain-like"/>
    <property type="match status" value="1"/>
</dbReference>
<dbReference type="Proteomes" id="UP001596150">
    <property type="component" value="Unassembled WGS sequence"/>
</dbReference>
<accession>A0ABW0PNS4</accession>
<dbReference type="PROSITE" id="PS00909">
    <property type="entry name" value="MR_MLE_2"/>
    <property type="match status" value="1"/>
</dbReference>
<keyword evidence="4" id="KW-1185">Reference proteome</keyword>
<dbReference type="PANTHER" id="PTHR48080">
    <property type="entry name" value="D-GALACTONATE DEHYDRATASE-RELATED"/>
    <property type="match status" value="1"/>
</dbReference>